<dbReference type="Gene3D" id="3.60.10.10">
    <property type="entry name" value="Endonuclease/exonuclease/phosphatase"/>
    <property type="match status" value="1"/>
</dbReference>
<dbReference type="PANTHER" id="PTHR35218:SF7">
    <property type="entry name" value="ENDONUCLEASE_EXONUCLEASE_PHOSPHATASE"/>
    <property type="match status" value="1"/>
</dbReference>
<protein>
    <recommendedName>
        <fullName evidence="3">Endonuclease/exonuclease/phosphatase domain-containing protein</fullName>
    </recommendedName>
</protein>
<organism evidence="1 2">
    <name type="scientific">Nicotiana attenuata</name>
    <name type="common">Coyote tobacco</name>
    <dbReference type="NCBI Taxonomy" id="49451"/>
    <lineage>
        <taxon>Eukaryota</taxon>
        <taxon>Viridiplantae</taxon>
        <taxon>Streptophyta</taxon>
        <taxon>Embryophyta</taxon>
        <taxon>Tracheophyta</taxon>
        <taxon>Spermatophyta</taxon>
        <taxon>Magnoliopsida</taxon>
        <taxon>eudicotyledons</taxon>
        <taxon>Gunneridae</taxon>
        <taxon>Pentapetalae</taxon>
        <taxon>asterids</taxon>
        <taxon>lamiids</taxon>
        <taxon>Solanales</taxon>
        <taxon>Solanaceae</taxon>
        <taxon>Nicotianoideae</taxon>
        <taxon>Nicotianeae</taxon>
        <taxon>Nicotiana</taxon>
    </lineage>
</organism>
<dbReference type="SMR" id="A0A1J6I7H6"/>
<evidence type="ECO:0000313" key="2">
    <source>
        <dbReference type="Proteomes" id="UP000187609"/>
    </source>
</evidence>
<dbReference type="InterPro" id="IPR036691">
    <property type="entry name" value="Endo/exonu/phosph_ase_sf"/>
</dbReference>
<dbReference type="Gramene" id="OIT00958">
    <property type="protein sequence ID" value="OIT00958"/>
    <property type="gene ID" value="A4A49_31088"/>
</dbReference>
<proteinExistence type="predicted"/>
<dbReference type="SUPFAM" id="SSF56219">
    <property type="entry name" value="DNase I-like"/>
    <property type="match status" value="1"/>
</dbReference>
<accession>A0A1J6I7H6</accession>
<dbReference type="PANTHER" id="PTHR35218">
    <property type="entry name" value="RNASE H DOMAIN-CONTAINING PROTEIN"/>
    <property type="match status" value="1"/>
</dbReference>
<comment type="caution">
    <text evidence="1">The sequence shown here is derived from an EMBL/GenBank/DDBJ whole genome shotgun (WGS) entry which is preliminary data.</text>
</comment>
<dbReference type="EMBL" id="MJEQ01037189">
    <property type="protein sequence ID" value="OIT00958.1"/>
    <property type="molecule type" value="Genomic_DNA"/>
</dbReference>
<evidence type="ECO:0000313" key="1">
    <source>
        <dbReference type="EMBL" id="OIT00958.1"/>
    </source>
</evidence>
<gene>
    <name evidence="1" type="ORF">A4A49_31088</name>
</gene>
<evidence type="ECO:0008006" key="3">
    <source>
        <dbReference type="Google" id="ProtNLM"/>
    </source>
</evidence>
<name>A0A1J6I7H6_NICAT</name>
<reference evidence="1" key="1">
    <citation type="submission" date="2016-11" db="EMBL/GenBank/DDBJ databases">
        <title>The genome of Nicotiana attenuata.</title>
        <authorList>
            <person name="Xu S."/>
            <person name="Brockmoeller T."/>
            <person name="Gaquerel E."/>
            <person name="Navarro A."/>
            <person name="Kuhl H."/>
            <person name="Gase K."/>
            <person name="Ling Z."/>
            <person name="Zhou W."/>
            <person name="Kreitzer C."/>
            <person name="Stanke M."/>
            <person name="Tang H."/>
            <person name="Lyons E."/>
            <person name="Pandey P."/>
            <person name="Pandey S.P."/>
            <person name="Timmermann B."/>
            <person name="Baldwin I.T."/>
        </authorList>
    </citation>
    <scope>NUCLEOTIDE SEQUENCE [LARGE SCALE GENOMIC DNA]</scope>
    <source>
        <strain evidence="1">UT</strain>
    </source>
</reference>
<sequence length="206" mass="22817">MTLTLTLLAKIERRIQVKVHCDIKEITINLRACLADIPEKYTVLFLSALQPPPSENEEQILLQPETDLAMSLPSHLYDEEPPLHPLTSHLAMSMTPGGSSTISTDIPMKILLWNCRGAANPNFIRNIKSILVWNNPSVLTLTETKLYEHENLKEELGFSGLLQARANGFSGGMVLLWKTDEVNVDPLVATNQELHATVQVSPSSPA</sequence>
<dbReference type="AlphaFoldDB" id="A0A1J6I7H6"/>
<keyword evidence="2" id="KW-1185">Reference proteome</keyword>
<dbReference type="Proteomes" id="UP000187609">
    <property type="component" value="Unassembled WGS sequence"/>
</dbReference>